<dbReference type="PANTHER" id="PTHR35802">
    <property type="entry name" value="PROTEASE SYNTHASE AND SPORULATION PROTEIN PAI 2"/>
    <property type="match status" value="1"/>
</dbReference>
<dbReference type="Proteomes" id="UP001595629">
    <property type="component" value="Unassembled WGS sequence"/>
</dbReference>
<dbReference type="InterPro" id="IPR007396">
    <property type="entry name" value="TR_PAI2-type"/>
</dbReference>
<dbReference type="EMBL" id="JBHRXI010000001">
    <property type="protein sequence ID" value="MFC3612536.1"/>
    <property type="molecule type" value="Genomic_DNA"/>
</dbReference>
<dbReference type="Pfam" id="PF04299">
    <property type="entry name" value="FMN_bind_2"/>
    <property type="match status" value="1"/>
</dbReference>
<dbReference type="Gene3D" id="2.30.110.10">
    <property type="entry name" value="Electron Transport, Fmn-binding Protein, Chain A"/>
    <property type="match status" value="1"/>
</dbReference>
<dbReference type="PANTHER" id="PTHR35802:SF1">
    <property type="entry name" value="PROTEASE SYNTHASE AND SPORULATION PROTEIN PAI 2"/>
    <property type="match status" value="1"/>
</dbReference>
<accession>A0ABV7TBJ3</accession>
<reference evidence="2" key="1">
    <citation type="journal article" date="2019" name="Int. J. Syst. Evol. Microbiol.">
        <title>The Global Catalogue of Microorganisms (GCM) 10K type strain sequencing project: providing services to taxonomists for standard genome sequencing and annotation.</title>
        <authorList>
            <consortium name="The Broad Institute Genomics Platform"/>
            <consortium name="The Broad Institute Genome Sequencing Center for Infectious Disease"/>
            <person name="Wu L."/>
            <person name="Ma J."/>
        </authorList>
    </citation>
    <scope>NUCLEOTIDE SEQUENCE [LARGE SCALE GENOMIC DNA]</scope>
    <source>
        <strain evidence="2">KCTC 42911</strain>
    </source>
</reference>
<keyword evidence="2" id="KW-1185">Reference proteome</keyword>
<dbReference type="RefSeq" id="WP_386733713.1">
    <property type="nucleotide sequence ID" value="NZ_JBHRXI010000001.1"/>
</dbReference>
<evidence type="ECO:0000313" key="1">
    <source>
        <dbReference type="EMBL" id="MFC3612536.1"/>
    </source>
</evidence>
<proteinExistence type="predicted"/>
<evidence type="ECO:0000313" key="2">
    <source>
        <dbReference type="Proteomes" id="UP001595629"/>
    </source>
</evidence>
<gene>
    <name evidence="1" type="ORF">ACFORG_02085</name>
</gene>
<organism evidence="1 2">
    <name type="scientific">Lutimaribacter marinistellae</name>
    <dbReference type="NCBI Taxonomy" id="1820329"/>
    <lineage>
        <taxon>Bacteria</taxon>
        <taxon>Pseudomonadati</taxon>
        <taxon>Pseudomonadota</taxon>
        <taxon>Alphaproteobacteria</taxon>
        <taxon>Rhodobacterales</taxon>
        <taxon>Roseobacteraceae</taxon>
        <taxon>Lutimaribacter</taxon>
    </lineage>
</organism>
<name>A0ABV7TBJ3_9RHOB</name>
<dbReference type="SUPFAM" id="SSF50475">
    <property type="entry name" value="FMN-binding split barrel"/>
    <property type="match status" value="1"/>
</dbReference>
<comment type="caution">
    <text evidence="1">The sequence shown here is derived from an EMBL/GenBank/DDBJ whole genome shotgun (WGS) entry which is preliminary data.</text>
</comment>
<protein>
    <submittedName>
        <fullName evidence="1">FMN-binding negative transcriptional regulator</fullName>
    </submittedName>
</protein>
<dbReference type="InterPro" id="IPR012349">
    <property type="entry name" value="Split_barrel_FMN-bd"/>
</dbReference>
<dbReference type="PIRSF" id="PIRSF010372">
    <property type="entry name" value="PaiB"/>
    <property type="match status" value="1"/>
</dbReference>
<sequence>MHPNPSFRTQDRDRILAFARGRGFGTLAVAEDGKPPLMSHVPFVIEAEGALYVDMHLVRSNPILPLLEDQQPARLAVSGPDSYISPDWYGAADQVPTWNYVAVHLIGRLERQPQDSLRDVIDRQTAAFETRLYPKKPWTADKMDGSALDRMMRMIVPVRLWIDELDGTWKLGQNKPDGARVAAANEAENAAIGAETALLAQWMRDV</sequence>